<proteinExistence type="predicted"/>
<accession>A0A3G8ZVR5</accession>
<dbReference type="RefSeq" id="WP_124799016.1">
    <property type="nucleotide sequence ID" value="NZ_CP034170.1"/>
</dbReference>
<dbReference type="PANTHER" id="PTHR43384">
    <property type="entry name" value="SEPTUM SITE-DETERMINING PROTEIN MIND HOMOLOG, CHLOROPLASTIC-RELATED"/>
    <property type="match status" value="1"/>
</dbReference>
<evidence type="ECO:0000313" key="2">
    <source>
        <dbReference type="Proteomes" id="UP000268084"/>
    </source>
</evidence>
<dbReference type="GO" id="GO:0005524">
    <property type="term" value="F:ATP binding"/>
    <property type="evidence" value="ECO:0007669"/>
    <property type="project" value="TreeGrafter"/>
</dbReference>
<dbReference type="GO" id="GO:0016887">
    <property type="term" value="F:ATP hydrolysis activity"/>
    <property type="evidence" value="ECO:0007669"/>
    <property type="project" value="TreeGrafter"/>
</dbReference>
<evidence type="ECO:0008006" key="3">
    <source>
        <dbReference type="Google" id="ProtNLM"/>
    </source>
</evidence>
<keyword evidence="2" id="KW-1185">Reference proteome</keyword>
<dbReference type="Gene3D" id="3.40.50.300">
    <property type="entry name" value="P-loop containing nucleotide triphosphate hydrolases"/>
    <property type="match status" value="1"/>
</dbReference>
<gene>
    <name evidence="1" type="ORF">EH165_08095</name>
</gene>
<dbReference type="InterPro" id="IPR027417">
    <property type="entry name" value="P-loop_NTPase"/>
</dbReference>
<reference evidence="1 2" key="2">
    <citation type="submission" date="2018-12" db="EMBL/GenBank/DDBJ databases">
        <title>Nakamurella antarcticus sp. nov., isolated from Antarctica South Shetland Islands soil.</title>
        <authorList>
            <person name="Peng F."/>
        </authorList>
    </citation>
    <scope>NUCLEOTIDE SEQUENCE [LARGE SCALE GENOMIC DNA]</scope>
    <source>
        <strain evidence="1 2">S14-144</strain>
    </source>
</reference>
<dbReference type="SUPFAM" id="SSF52540">
    <property type="entry name" value="P-loop containing nucleoside triphosphate hydrolases"/>
    <property type="match status" value="1"/>
</dbReference>
<dbReference type="GO" id="GO:0009898">
    <property type="term" value="C:cytoplasmic side of plasma membrane"/>
    <property type="evidence" value="ECO:0007669"/>
    <property type="project" value="TreeGrafter"/>
</dbReference>
<dbReference type="KEGG" id="nak:EH165_08095"/>
<sequence length="281" mass="29691">MILGRSSTAKAQLIDAIVSGWSGPRQATVIGPKGGSSKTTVLGLLALYLAQYRADTVAAVDANTDIGTLSMRLGAPDLKGTRRLVDLMACANDITSLTDLAPFLQVVGRVRVLSNAGITAEAMGKMSEDDYRAVLIVLSRYLDLVLTDNGTSVTGPISTASLASAHALVLAAEMSVDSLNLVQPAVDALYRSGHTDLVGNAVMVISVKSAKINPKAFEEGVEHYRRQVRKVIIVPFDPHLGKDGRLSIDLLKPATQHAYLEAAAELAGSFGSSPRIEGWQP</sequence>
<dbReference type="Proteomes" id="UP000268084">
    <property type="component" value="Chromosome"/>
</dbReference>
<evidence type="ECO:0000313" key="1">
    <source>
        <dbReference type="EMBL" id="AZI58106.1"/>
    </source>
</evidence>
<protein>
    <recommendedName>
        <fullName evidence="3">MinD-like ATPase involved in chromosome partitioning or flagellar assembly</fullName>
    </recommendedName>
</protein>
<name>A0A3G8ZVR5_9ACTN</name>
<dbReference type="GO" id="GO:0005829">
    <property type="term" value="C:cytosol"/>
    <property type="evidence" value="ECO:0007669"/>
    <property type="project" value="TreeGrafter"/>
</dbReference>
<organism evidence="1 2">
    <name type="scientific">Nakamurella antarctica</name>
    <dbReference type="NCBI Taxonomy" id="1902245"/>
    <lineage>
        <taxon>Bacteria</taxon>
        <taxon>Bacillati</taxon>
        <taxon>Actinomycetota</taxon>
        <taxon>Actinomycetes</taxon>
        <taxon>Nakamurellales</taxon>
        <taxon>Nakamurellaceae</taxon>
        <taxon>Nakamurella</taxon>
    </lineage>
</organism>
<dbReference type="AlphaFoldDB" id="A0A3G8ZVR5"/>
<dbReference type="OrthoDB" id="3204399at2"/>
<reference evidence="1 2" key="1">
    <citation type="submission" date="2018-11" db="EMBL/GenBank/DDBJ databases">
        <authorList>
            <person name="Da X."/>
        </authorList>
    </citation>
    <scope>NUCLEOTIDE SEQUENCE [LARGE SCALE GENOMIC DNA]</scope>
    <source>
        <strain evidence="1 2">S14-144</strain>
    </source>
</reference>
<dbReference type="EMBL" id="CP034170">
    <property type="protein sequence ID" value="AZI58106.1"/>
    <property type="molecule type" value="Genomic_DNA"/>
</dbReference>
<dbReference type="InterPro" id="IPR050625">
    <property type="entry name" value="ParA/MinD_ATPase"/>
</dbReference>
<dbReference type="GO" id="GO:0051782">
    <property type="term" value="P:negative regulation of cell division"/>
    <property type="evidence" value="ECO:0007669"/>
    <property type="project" value="TreeGrafter"/>
</dbReference>
<dbReference type="PANTHER" id="PTHR43384:SF14">
    <property type="entry name" value="ESX-1 SECRETION-ASSOCIATED PROTEIN ESPI"/>
    <property type="match status" value="1"/>
</dbReference>